<evidence type="ECO:0000313" key="4">
    <source>
        <dbReference type="Proteomes" id="UP000265515"/>
    </source>
</evidence>
<sequence length="503" mass="54234">MTVMSAAVAAAVAAAAAGRQGLATGVALNKCTGSSLRTVNLRCPSNRVSTVGTCRSKSHVSTNSSSSGGGDCHSHAVTVHVGWPLASGEREGSSSSSSSGSRRSRGRHDRLQRADDGLHHDGLGALHRHRHQRHRRNCHVSSAMADEDEHVATGSSAHRRHELGMAGDGRDGGRNGGKVIGAVEGRRRRVIMSASAVSSPRREERAGDSVGGAADVVKGMEEAVQPIDSLLEARNAGTLLMRAASAPPSIPGGLSTDQLDFQRAGMMLPIITEIADLMPRELPRWWVMRRAGGLWEDLRVRDDAEEDHYMALLRMNRSTFEMLVQILTPHLQRQVTRDTAAFDARSKVVRVDNESGNGVLKTRRMRVMVAAMGRTWEERYLVAQAEMAAQQELPNDTEATLESSIADSGPPVEVESFHWTPSDTEATPECSIADSRPAVGEVDLFHSPAVSVTPPFSTPPATPRVVSPSMYHTPSSSLEVAINTVLEKLRGLKIRCLWRGVIM</sequence>
<feature type="chain" id="PRO_5017402140" evidence="2">
    <location>
        <begin position="19"/>
        <end position="503"/>
    </location>
</feature>
<organism evidence="3 4">
    <name type="scientific">Chara braunii</name>
    <name type="common">Braun's stonewort</name>
    <dbReference type="NCBI Taxonomy" id="69332"/>
    <lineage>
        <taxon>Eukaryota</taxon>
        <taxon>Viridiplantae</taxon>
        <taxon>Streptophyta</taxon>
        <taxon>Charophyceae</taxon>
        <taxon>Charales</taxon>
        <taxon>Characeae</taxon>
        <taxon>Chara</taxon>
    </lineage>
</organism>
<gene>
    <name evidence="3" type="ORF">CBR_g49849</name>
</gene>
<evidence type="ECO:0000256" key="1">
    <source>
        <dbReference type="SAM" id="MobiDB-lite"/>
    </source>
</evidence>
<proteinExistence type="predicted"/>
<dbReference type="EMBL" id="BFEA01000005">
    <property type="protein sequence ID" value="GBG59589.1"/>
    <property type="molecule type" value="Genomic_DNA"/>
</dbReference>
<feature type="compositionally biased region" description="Basic and acidic residues" evidence="1">
    <location>
        <begin position="109"/>
        <end position="122"/>
    </location>
</feature>
<feature type="region of interest" description="Disordered" evidence="1">
    <location>
        <begin position="85"/>
        <end position="122"/>
    </location>
</feature>
<keyword evidence="4" id="KW-1185">Reference proteome</keyword>
<dbReference type="Gramene" id="GBG59589">
    <property type="protein sequence ID" value="GBG59589"/>
    <property type="gene ID" value="CBR_g49849"/>
</dbReference>
<feature type="region of interest" description="Disordered" evidence="1">
    <location>
        <begin position="150"/>
        <end position="176"/>
    </location>
</feature>
<dbReference type="Proteomes" id="UP000265515">
    <property type="component" value="Unassembled WGS sequence"/>
</dbReference>
<accession>A0A388JP43</accession>
<keyword evidence="2" id="KW-0732">Signal</keyword>
<comment type="caution">
    <text evidence="3">The sequence shown here is derived from an EMBL/GenBank/DDBJ whole genome shotgun (WGS) entry which is preliminary data.</text>
</comment>
<feature type="signal peptide" evidence="2">
    <location>
        <begin position="1"/>
        <end position="18"/>
    </location>
</feature>
<reference evidence="3 4" key="1">
    <citation type="journal article" date="2018" name="Cell">
        <title>The Chara Genome: Secondary Complexity and Implications for Plant Terrestrialization.</title>
        <authorList>
            <person name="Nishiyama T."/>
            <person name="Sakayama H."/>
            <person name="Vries J.D."/>
            <person name="Buschmann H."/>
            <person name="Saint-Marcoux D."/>
            <person name="Ullrich K.K."/>
            <person name="Haas F.B."/>
            <person name="Vanderstraeten L."/>
            <person name="Becker D."/>
            <person name="Lang D."/>
            <person name="Vosolsobe S."/>
            <person name="Rombauts S."/>
            <person name="Wilhelmsson P.K.I."/>
            <person name="Janitza P."/>
            <person name="Kern R."/>
            <person name="Heyl A."/>
            <person name="Rumpler F."/>
            <person name="Villalobos L.I.A.C."/>
            <person name="Clay J.M."/>
            <person name="Skokan R."/>
            <person name="Toyoda A."/>
            <person name="Suzuki Y."/>
            <person name="Kagoshima H."/>
            <person name="Schijlen E."/>
            <person name="Tajeshwar N."/>
            <person name="Catarino B."/>
            <person name="Hetherington A.J."/>
            <person name="Saltykova A."/>
            <person name="Bonnot C."/>
            <person name="Breuninger H."/>
            <person name="Symeonidi A."/>
            <person name="Radhakrishnan G.V."/>
            <person name="Van Nieuwerburgh F."/>
            <person name="Deforce D."/>
            <person name="Chang C."/>
            <person name="Karol K.G."/>
            <person name="Hedrich R."/>
            <person name="Ulvskov P."/>
            <person name="Glockner G."/>
            <person name="Delwiche C.F."/>
            <person name="Petrasek J."/>
            <person name="Van de Peer Y."/>
            <person name="Friml J."/>
            <person name="Beilby M."/>
            <person name="Dolan L."/>
            <person name="Kohara Y."/>
            <person name="Sugano S."/>
            <person name="Fujiyama A."/>
            <person name="Delaux P.-M."/>
            <person name="Quint M."/>
            <person name="TheiBen G."/>
            <person name="Hagemann M."/>
            <person name="Harholt J."/>
            <person name="Dunand C."/>
            <person name="Zachgo S."/>
            <person name="Langdale J."/>
            <person name="Maumus F."/>
            <person name="Straeten D.V.D."/>
            <person name="Gould S.B."/>
            <person name="Rensing S.A."/>
        </authorList>
    </citation>
    <scope>NUCLEOTIDE SEQUENCE [LARGE SCALE GENOMIC DNA]</scope>
    <source>
        <strain evidence="3 4">S276</strain>
    </source>
</reference>
<protein>
    <submittedName>
        <fullName evidence="3">Uncharacterized protein</fullName>
    </submittedName>
</protein>
<name>A0A388JP43_CHABU</name>
<dbReference type="AlphaFoldDB" id="A0A388JP43"/>
<evidence type="ECO:0000313" key="3">
    <source>
        <dbReference type="EMBL" id="GBG59589.1"/>
    </source>
</evidence>
<evidence type="ECO:0000256" key="2">
    <source>
        <dbReference type="SAM" id="SignalP"/>
    </source>
</evidence>